<dbReference type="OrthoDB" id="4772204at2"/>
<gene>
    <name evidence="2" type="ORF">SAMN05421872_108134</name>
</gene>
<evidence type="ECO:0000259" key="1">
    <source>
        <dbReference type="Pfam" id="PF02517"/>
    </source>
</evidence>
<accession>A0A1G6UYS0</accession>
<dbReference type="RefSeq" id="WP_090857956.1">
    <property type="nucleotide sequence ID" value="NZ_FMZM01000008.1"/>
</dbReference>
<dbReference type="GO" id="GO:0080120">
    <property type="term" value="P:CAAX-box protein maturation"/>
    <property type="evidence" value="ECO:0007669"/>
    <property type="project" value="UniProtKB-ARBA"/>
</dbReference>
<dbReference type="EMBL" id="FMZM01000008">
    <property type="protein sequence ID" value="SDD46479.1"/>
    <property type="molecule type" value="Genomic_DNA"/>
</dbReference>
<dbReference type="Pfam" id="PF02517">
    <property type="entry name" value="Rce1-like"/>
    <property type="match status" value="1"/>
</dbReference>
<name>A0A1G6UYS0_9ACTN</name>
<keyword evidence="2" id="KW-0378">Hydrolase</keyword>
<dbReference type="AlphaFoldDB" id="A0A1G6UYS0"/>
<sequence length="268" mass="28539">MRRFFARPAAWKALVLVVTYLVLYLAVGQVVGLLFGDEIDTDNVLGTTGSIFFGLVLPIAIGATSLVGLSAALGWLRALFGRQPGRGRPWMWIGPVLVLGAVVGHLGSADWDVWTTEEILLILGLGLCIGVAEELATRGLAVKILRDAGHRERFVMVVSSLLFALMHLVNLLSGMKVSTVAVTVVYTFAFGTCMYLAMRVTGSLWAAILLHAATDPSTFLASGGLDEAVTDQTGGWSLLAALMTILMIVFALVAVVLVRDDRPAAAQV</sequence>
<dbReference type="Proteomes" id="UP000199034">
    <property type="component" value="Unassembled WGS sequence"/>
</dbReference>
<keyword evidence="3" id="KW-1185">Reference proteome</keyword>
<keyword evidence="2" id="KW-0645">Protease</keyword>
<dbReference type="GO" id="GO:0006508">
    <property type="term" value="P:proteolysis"/>
    <property type="evidence" value="ECO:0007669"/>
    <property type="project" value="UniProtKB-KW"/>
</dbReference>
<evidence type="ECO:0000313" key="3">
    <source>
        <dbReference type="Proteomes" id="UP000199034"/>
    </source>
</evidence>
<dbReference type="GO" id="GO:0004175">
    <property type="term" value="F:endopeptidase activity"/>
    <property type="evidence" value="ECO:0007669"/>
    <property type="project" value="UniProtKB-ARBA"/>
</dbReference>
<organism evidence="2 3">
    <name type="scientific">Nocardioides lianchengensis</name>
    <dbReference type="NCBI Taxonomy" id="1045774"/>
    <lineage>
        <taxon>Bacteria</taxon>
        <taxon>Bacillati</taxon>
        <taxon>Actinomycetota</taxon>
        <taxon>Actinomycetes</taxon>
        <taxon>Propionibacteriales</taxon>
        <taxon>Nocardioidaceae</taxon>
        <taxon>Nocardioides</taxon>
    </lineage>
</organism>
<feature type="domain" description="CAAX prenyl protease 2/Lysostaphin resistance protein A-like" evidence="1">
    <location>
        <begin position="118"/>
        <end position="215"/>
    </location>
</feature>
<evidence type="ECO:0000313" key="2">
    <source>
        <dbReference type="EMBL" id="SDD46479.1"/>
    </source>
</evidence>
<reference evidence="2 3" key="1">
    <citation type="submission" date="2016-10" db="EMBL/GenBank/DDBJ databases">
        <authorList>
            <person name="de Groot N.N."/>
        </authorList>
    </citation>
    <scope>NUCLEOTIDE SEQUENCE [LARGE SCALE GENOMIC DNA]</scope>
    <source>
        <strain evidence="2 3">CGMCC 4.6858</strain>
    </source>
</reference>
<dbReference type="InterPro" id="IPR003675">
    <property type="entry name" value="Rce1/LyrA-like_dom"/>
</dbReference>
<proteinExistence type="predicted"/>
<protein>
    <submittedName>
        <fullName evidence="2">CAAX protease self-immunity</fullName>
    </submittedName>
</protein>
<dbReference type="STRING" id="1045774.SAMN05421872_108134"/>